<protein>
    <submittedName>
        <fullName evidence="2">Uncharacterized protein</fullName>
    </submittedName>
</protein>
<dbReference type="EMBL" id="BJWL01000017">
    <property type="protein sequence ID" value="GFZ04737.1"/>
    <property type="molecule type" value="Genomic_DNA"/>
</dbReference>
<dbReference type="Proteomes" id="UP000585474">
    <property type="component" value="Unassembled WGS sequence"/>
</dbReference>
<dbReference type="AlphaFoldDB" id="A0A7J0G1R9"/>
<gene>
    <name evidence="2" type="ORF">Acr_17g0003090</name>
</gene>
<evidence type="ECO:0000313" key="2">
    <source>
        <dbReference type="EMBL" id="GFZ04737.1"/>
    </source>
</evidence>
<evidence type="ECO:0000256" key="1">
    <source>
        <dbReference type="SAM" id="MobiDB-lite"/>
    </source>
</evidence>
<keyword evidence="3" id="KW-1185">Reference proteome</keyword>
<dbReference type="OrthoDB" id="10257471at2759"/>
<feature type="compositionally biased region" description="Low complexity" evidence="1">
    <location>
        <begin position="1"/>
        <end position="13"/>
    </location>
</feature>
<feature type="compositionally biased region" description="Polar residues" evidence="1">
    <location>
        <begin position="38"/>
        <end position="47"/>
    </location>
</feature>
<feature type="region of interest" description="Disordered" evidence="1">
    <location>
        <begin position="1"/>
        <end position="95"/>
    </location>
</feature>
<sequence>MLQARPHISFHFPPSHPHNPPLSSHSSPFSPYFLHRPTTLQPTSSPDLSHGLLESTNPPLPLSQPSPTTDPSKSRRRCPPFLPPPTTLRLSKSPPEFFSSEPSLSSSFAPSVAVQSKLKNWKFVGKNGGHRQRDFDGSVVGDGCDNGSGGFIDSSKPWLRTPKPNPLDHLLESFLWLSGLPSLSLDLSFDRLLESRPCDSGQDDMIDRAMSLGSALLEAGRRSSRKRTIFHNAVVWSLPPDLTIKVCSISLALILMLVPRVDNAVVSTMIQRAGKALQ</sequence>
<accession>A0A7J0G1R9</accession>
<comment type="caution">
    <text evidence="2">The sequence shown here is derived from an EMBL/GenBank/DDBJ whole genome shotgun (WGS) entry which is preliminary data.</text>
</comment>
<evidence type="ECO:0000313" key="3">
    <source>
        <dbReference type="Proteomes" id="UP000585474"/>
    </source>
</evidence>
<organism evidence="2 3">
    <name type="scientific">Actinidia rufa</name>
    <dbReference type="NCBI Taxonomy" id="165716"/>
    <lineage>
        <taxon>Eukaryota</taxon>
        <taxon>Viridiplantae</taxon>
        <taxon>Streptophyta</taxon>
        <taxon>Embryophyta</taxon>
        <taxon>Tracheophyta</taxon>
        <taxon>Spermatophyta</taxon>
        <taxon>Magnoliopsida</taxon>
        <taxon>eudicotyledons</taxon>
        <taxon>Gunneridae</taxon>
        <taxon>Pentapetalae</taxon>
        <taxon>asterids</taxon>
        <taxon>Ericales</taxon>
        <taxon>Actinidiaceae</taxon>
        <taxon>Actinidia</taxon>
    </lineage>
</organism>
<name>A0A7J0G1R9_9ERIC</name>
<feature type="compositionally biased region" description="Low complexity" evidence="1">
    <location>
        <begin position="21"/>
        <end position="31"/>
    </location>
</feature>
<proteinExistence type="predicted"/>
<reference evidence="2 3" key="1">
    <citation type="submission" date="2019-07" db="EMBL/GenBank/DDBJ databases">
        <title>De Novo Assembly of kiwifruit Actinidia rufa.</title>
        <authorList>
            <person name="Sugita-Konishi S."/>
            <person name="Sato K."/>
            <person name="Mori E."/>
            <person name="Abe Y."/>
            <person name="Kisaki G."/>
            <person name="Hamano K."/>
            <person name="Suezawa K."/>
            <person name="Otani M."/>
            <person name="Fukuda T."/>
            <person name="Manabe T."/>
            <person name="Gomi K."/>
            <person name="Tabuchi M."/>
            <person name="Akimitsu K."/>
            <person name="Kataoka I."/>
        </authorList>
    </citation>
    <scope>NUCLEOTIDE SEQUENCE [LARGE SCALE GENOMIC DNA]</scope>
    <source>
        <strain evidence="3">cv. Fuchu</strain>
    </source>
</reference>